<proteinExistence type="predicted"/>
<keyword evidence="1" id="KW-0812">Transmembrane</keyword>
<dbReference type="Proteomes" id="UP000721415">
    <property type="component" value="Unassembled WGS sequence"/>
</dbReference>
<dbReference type="SUPFAM" id="SSF53448">
    <property type="entry name" value="Nucleotide-diphospho-sugar transferases"/>
    <property type="match status" value="1"/>
</dbReference>
<gene>
    <name evidence="3" type="ORF">HZY91_07580</name>
</gene>
<feature type="transmembrane region" description="Helical" evidence="1">
    <location>
        <begin position="259"/>
        <end position="287"/>
    </location>
</feature>
<keyword evidence="1" id="KW-1133">Transmembrane helix</keyword>
<feature type="domain" description="Glycosyltransferase 2-like" evidence="2">
    <location>
        <begin position="4"/>
        <end position="167"/>
    </location>
</feature>
<protein>
    <submittedName>
        <fullName evidence="3">Glycosyltransferase family 2 protein</fullName>
    </submittedName>
</protein>
<dbReference type="InterPro" id="IPR029044">
    <property type="entry name" value="Nucleotide-diphossugar_trans"/>
</dbReference>
<evidence type="ECO:0000256" key="1">
    <source>
        <dbReference type="SAM" id="Phobius"/>
    </source>
</evidence>
<reference evidence="3 4" key="1">
    <citation type="submission" date="2020-07" db="EMBL/GenBank/DDBJ databases">
        <title>Facklamia lactis sp. nov., isolated from raw milk.</title>
        <authorList>
            <person name="Doll E.V."/>
            <person name="Huptas C."/>
            <person name="Staib L."/>
            <person name="Wenning M."/>
            <person name="Scherer S."/>
        </authorList>
    </citation>
    <scope>NUCLEOTIDE SEQUENCE [LARGE SCALE GENOMIC DNA]</scope>
    <source>
        <strain evidence="3 4">DSM 111018</strain>
    </source>
</reference>
<dbReference type="Gene3D" id="3.90.550.10">
    <property type="entry name" value="Spore Coat Polysaccharide Biosynthesis Protein SpsA, Chain A"/>
    <property type="match status" value="1"/>
</dbReference>
<evidence type="ECO:0000259" key="2">
    <source>
        <dbReference type="Pfam" id="PF00535"/>
    </source>
</evidence>
<dbReference type="PANTHER" id="PTHR48090:SF8">
    <property type="entry name" value="GLYCOSYLTRANSFERASE CSBB-RELATED"/>
    <property type="match status" value="1"/>
</dbReference>
<dbReference type="CDD" id="cd04187">
    <property type="entry name" value="DPM1_like_bac"/>
    <property type="match status" value="1"/>
</dbReference>
<dbReference type="InterPro" id="IPR050256">
    <property type="entry name" value="Glycosyltransferase_2"/>
</dbReference>
<accession>A0ABS0LRH4</accession>
<name>A0ABS0LRH4_9LACT</name>
<sequence>MKITILIPFYNEEEMIVKTHNTLTKELDKLKDYQFELLYINDGSSDRTLEHMRSIAQNDLRVKYISFSRNFGKESGMLAGFEHATGEAVIIMDGDLQNPPRLIKEMLDKFQEGYDIVNAKRTRRGEKRSTNLFAGLFYRVANDLMEVQLTDGVSDFRLLSRKAIEAITSLQEYNRFSKGLFSWIGFKSTVIEYDNELREAGQTKWSFKKSLNYALDGILSFSNQPLRMIFALGLVCIAIALLYVLWLFISYIISPATAVSGYFTTIFTVVLFGGVQLVSIGVLGEYIGKIFYEVKGRPHYIIEESNIEVDD</sequence>
<evidence type="ECO:0000313" key="4">
    <source>
        <dbReference type="Proteomes" id="UP000721415"/>
    </source>
</evidence>
<organism evidence="3 4">
    <name type="scientific">Facklamia lactis</name>
    <dbReference type="NCBI Taxonomy" id="2749967"/>
    <lineage>
        <taxon>Bacteria</taxon>
        <taxon>Bacillati</taxon>
        <taxon>Bacillota</taxon>
        <taxon>Bacilli</taxon>
        <taxon>Lactobacillales</taxon>
        <taxon>Aerococcaceae</taxon>
        <taxon>Facklamia</taxon>
    </lineage>
</organism>
<keyword evidence="1" id="KW-0472">Membrane</keyword>
<feature type="transmembrane region" description="Helical" evidence="1">
    <location>
        <begin position="229"/>
        <end position="253"/>
    </location>
</feature>
<evidence type="ECO:0000313" key="3">
    <source>
        <dbReference type="EMBL" id="MBG9986756.1"/>
    </source>
</evidence>
<dbReference type="PANTHER" id="PTHR48090">
    <property type="entry name" value="UNDECAPRENYL-PHOSPHATE 4-DEOXY-4-FORMAMIDO-L-ARABINOSE TRANSFERASE-RELATED"/>
    <property type="match status" value="1"/>
</dbReference>
<dbReference type="EMBL" id="JACBXQ010000004">
    <property type="protein sequence ID" value="MBG9986756.1"/>
    <property type="molecule type" value="Genomic_DNA"/>
</dbReference>
<dbReference type="InterPro" id="IPR001173">
    <property type="entry name" value="Glyco_trans_2-like"/>
</dbReference>
<keyword evidence="4" id="KW-1185">Reference proteome</keyword>
<dbReference type="Pfam" id="PF00535">
    <property type="entry name" value="Glycos_transf_2"/>
    <property type="match status" value="1"/>
</dbReference>
<comment type="caution">
    <text evidence="3">The sequence shown here is derived from an EMBL/GenBank/DDBJ whole genome shotgun (WGS) entry which is preliminary data.</text>
</comment>
<dbReference type="RefSeq" id="WP_197115670.1">
    <property type="nucleotide sequence ID" value="NZ_JACBXQ010000004.1"/>
</dbReference>
<dbReference type="NCBIfam" id="NF047588">
    <property type="entry name" value="GlcsyltransPgfSStrep"/>
    <property type="match status" value="1"/>
</dbReference>